<dbReference type="KEGG" id="asue:F2A31_05540"/>
<accession>A0A5P1USV0</accession>
<reference evidence="2 3" key="1">
    <citation type="submission" date="2019-09" db="EMBL/GenBank/DDBJ databases">
        <title>Acinetobacter sp. C16S1 isolated from saline soil.</title>
        <authorList>
            <person name="Xu L."/>
            <person name="Sun J.-Q."/>
        </authorList>
    </citation>
    <scope>NUCLEOTIDE SEQUENCE [LARGE SCALE GENOMIC DNA]</scope>
    <source>
        <strain evidence="2 3">C16S1</strain>
    </source>
</reference>
<feature type="compositionally biased region" description="Gly residues" evidence="1">
    <location>
        <begin position="251"/>
        <end position="262"/>
    </location>
</feature>
<dbReference type="Proteomes" id="UP000325177">
    <property type="component" value="Chromosome"/>
</dbReference>
<dbReference type="EMBL" id="CP043909">
    <property type="protein sequence ID" value="QER39193.1"/>
    <property type="molecule type" value="Genomic_DNA"/>
</dbReference>
<gene>
    <name evidence="2" type="ORF">F2A31_05540</name>
</gene>
<name>A0A5P1USV0_9GAMM</name>
<proteinExistence type="predicted"/>
<evidence type="ECO:0000256" key="1">
    <source>
        <dbReference type="SAM" id="MobiDB-lite"/>
    </source>
</evidence>
<dbReference type="AlphaFoldDB" id="A0A5P1USV0"/>
<protein>
    <submittedName>
        <fullName evidence="2">Uncharacterized protein</fullName>
    </submittedName>
</protein>
<evidence type="ECO:0000313" key="3">
    <source>
        <dbReference type="Proteomes" id="UP000325177"/>
    </source>
</evidence>
<evidence type="ECO:0000313" key="2">
    <source>
        <dbReference type="EMBL" id="QER39193.1"/>
    </source>
</evidence>
<dbReference type="RefSeq" id="WP_150025532.1">
    <property type="nucleotide sequence ID" value="NZ_CP043909.1"/>
</dbReference>
<sequence>MNKEGDMELRTFLLMGGILLTGCGGDDFSAGVSLGGTGNGSGIGVNNPQPPTTNPPIIGEPDETPIPELEEVDTSILKEQVYSGKKEQSCGGLHRSMYFKGLVNGQYDEIVEELRTPISQYDRTVGAILHVKVCNTTSSPVYEYIPSCRSPISLLNQNGTPILPHNWMSCINSEFIHVYQPNQCHTYDFRYTFANVIKQWKFRYQTEYAFNLIGNDNRIQCEPLETSLKIVAMDQEEEVTSPDIDQQPPLVGGGFPSNGGLVGVAPPP</sequence>
<dbReference type="PROSITE" id="PS51257">
    <property type="entry name" value="PROKAR_LIPOPROTEIN"/>
    <property type="match status" value="1"/>
</dbReference>
<organism evidence="2 3">
    <name type="scientific">Acinetobacter suaedae</name>
    <dbReference type="NCBI Taxonomy" id="2609668"/>
    <lineage>
        <taxon>Bacteria</taxon>
        <taxon>Pseudomonadati</taxon>
        <taxon>Pseudomonadota</taxon>
        <taxon>Gammaproteobacteria</taxon>
        <taxon>Moraxellales</taxon>
        <taxon>Moraxellaceae</taxon>
        <taxon>Acinetobacter</taxon>
    </lineage>
</organism>
<keyword evidence="3" id="KW-1185">Reference proteome</keyword>
<feature type="region of interest" description="Disordered" evidence="1">
    <location>
        <begin position="239"/>
        <end position="268"/>
    </location>
</feature>